<feature type="signal peptide" evidence="1">
    <location>
        <begin position="1"/>
        <end position="19"/>
    </location>
</feature>
<gene>
    <name evidence="2" type="ORF">AMSG_09013</name>
</gene>
<evidence type="ECO:0000313" key="2">
    <source>
        <dbReference type="EMBL" id="KNC52861.1"/>
    </source>
</evidence>
<dbReference type="RefSeq" id="XP_013754962.1">
    <property type="nucleotide sequence ID" value="XM_013899508.1"/>
</dbReference>
<evidence type="ECO:0000313" key="3">
    <source>
        <dbReference type="Proteomes" id="UP000054408"/>
    </source>
</evidence>
<dbReference type="Proteomes" id="UP000054408">
    <property type="component" value="Unassembled WGS sequence"/>
</dbReference>
<name>A0A0L0DLE1_THETB</name>
<dbReference type="PANTHER" id="PTHR37916">
    <property type="entry name" value="CHITIN-BINDING TYPE-4 DOMAIN-CONTAINING PROTEIN"/>
    <property type="match status" value="1"/>
</dbReference>
<reference evidence="2 3" key="1">
    <citation type="submission" date="2010-05" db="EMBL/GenBank/DDBJ databases">
        <title>The Genome Sequence of Thecamonas trahens ATCC 50062.</title>
        <authorList>
            <consortium name="The Broad Institute Genome Sequencing Platform"/>
            <person name="Russ C."/>
            <person name="Cuomo C."/>
            <person name="Shea T."/>
            <person name="Young S.K."/>
            <person name="Zeng Q."/>
            <person name="Koehrsen M."/>
            <person name="Haas B."/>
            <person name="Borodovsky M."/>
            <person name="Guigo R."/>
            <person name="Alvarado L."/>
            <person name="Berlin A."/>
            <person name="Bochicchio J."/>
            <person name="Borenstein D."/>
            <person name="Chapman S."/>
            <person name="Chen Z."/>
            <person name="Freedman E."/>
            <person name="Gellesch M."/>
            <person name="Goldberg J."/>
            <person name="Griggs A."/>
            <person name="Gujja S."/>
            <person name="Heilman E."/>
            <person name="Heiman D."/>
            <person name="Hepburn T."/>
            <person name="Howarth C."/>
            <person name="Jen D."/>
            <person name="Larson L."/>
            <person name="Mehta T."/>
            <person name="Park D."/>
            <person name="Pearson M."/>
            <person name="Roberts A."/>
            <person name="Saif S."/>
            <person name="Shenoy N."/>
            <person name="Sisk P."/>
            <person name="Stolte C."/>
            <person name="Sykes S."/>
            <person name="Thomson T."/>
            <person name="Walk T."/>
            <person name="White J."/>
            <person name="Yandava C."/>
            <person name="Burger G."/>
            <person name="Gray M.W."/>
            <person name="Holland P.W.H."/>
            <person name="King N."/>
            <person name="Lang F.B.F."/>
            <person name="Roger A.J."/>
            <person name="Ruiz-Trillo I."/>
            <person name="Lander E."/>
            <person name="Nusbaum C."/>
        </authorList>
    </citation>
    <scope>NUCLEOTIDE SEQUENCE [LARGE SCALE GENOMIC DNA]</scope>
    <source>
        <strain evidence="2 3">ATCC 50062</strain>
    </source>
</reference>
<evidence type="ECO:0000256" key="1">
    <source>
        <dbReference type="SAM" id="SignalP"/>
    </source>
</evidence>
<dbReference type="PANTHER" id="PTHR37916:SF1">
    <property type="entry name" value="COPPER ACQUISITION FACTOR BIM1-LIKE DOMAIN-CONTAINING PROTEIN"/>
    <property type="match status" value="1"/>
</dbReference>
<dbReference type="AlphaFoldDB" id="A0A0L0DLE1"/>
<evidence type="ECO:0008006" key="4">
    <source>
        <dbReference type="Google" id="ProtNLM"/>
    </source>
</evidence>
<sequence length="158" mass="17018">MKLAVIIAVFSCLMAVSLAHVCMFNPAQRTALEGVNAPHADACGLMTGPCGGAKPTDPEVWLMSGQKHTIVFQKNLNHYDAKYPQGGFQISYAEDDSSDFHSLAFIKDTNTSSLTVYTAEITAPTVTHPTPIVIRTEYIVSFGSFKQCANIGLLPVGH</sequence>
<protein>
    <recommendedName>
        <fullName evidence="4">Secreted protein</fullName>
    </recommendedName>
</protein>
<dbReference type="OrthoDB" id="10022075at2759"/>
<feature type="chain" id="PRO_5005537621" description="Secreted protein" evidence="1">
    <location>
        <begin position="20"/>
        <end position="158"/>
    </location>
</feature>
<dbReference type="EMBL" id="GL349476">
    <property type="protein sequence ID" value="KNC52861.1"/>
    <property type="molecule type" value="Genomic_DNA"/>
</dbReference>
<keyword evidence="3" id="KW-1185">Reference proteome</keyword>
<dbReference type="eggNOG" id="ENOG502S5Y2">
    <property type="taxonomic scope" value="Eukaryota"/>
</dbReference>
<organism evidence="2 3">
    <name type="scientific">Thecamonas trahens ATCC 50062</name>
    <dbReference type="NCBI Taxonomy" id="461836"/>
    <lineage>
        <taxon>Eukaryota</taxon>
        <taxon>Apusozoa</taxon>
        <taxon>Apusomonadida</taxon>
        <taxon>Apusomonadidae</taxon>
        <taxon>Thecamonas</taxon>
    </lineage>
</organism>
<accession>A0A0L0DLE1</accession>
<dbReference type="GeneID" id="25567570"/>
<proteinExistence type="predicted"/>
<keyword evidence="1" id="KW-0732">Signal</keyword>